<reference evidence="3 4" key="1">
    <citation type="submission" date="2019-02" db="EMBL/GenBank/DDBJ databases">
        <title>Draft Genome Sequences of Six Type Strains of the Genus Massilia.</title>
        <authorList>
            <person name="Miess H."/>
            <person name="Frediansyhah A."/>
            <person name="Gross H."/>
        </authorList>
    </citation>
    <scope>NUCLEOTIDE SEQUENCE [LARGE SCALE GENOMIC DNA]</scope>
    <source>
        <strain evidence="3 4">DSM 17473</strain>
    </source>
</reference>
<dbReference type="Gene3D" id="3.90.550.10">
    <property type="entry name" value="Spore Coat Polysaccharide Biosynthesis Protein SpsA, Chain A"/>
    <property type="match status" value="1"/>
</dbReference>
<feature type="domain" description="Glycosyltransferase 2-like" evidence="2">
    <location>
        <begin position="522"/>
        <end position="646"/>
    </location>
</feature>
<dbReference type="PANTHER" id="PTHR43179">
    <property type="entry name" value="RHAMNOSYLTRANSFERASE WBBL"/>
    <property type="match status" value="1"/>
</dbReference>
<evidence type="ECO:0000313" key="3">
    <source>
        <dbReference type="EMBL" id="QBE64812.1"/>
    </source>
</evidence>
<gene>
    <name evidence="3" type="ORF">EWM63_18960</name>
</gene>
<evidence type="ECO:0000256" key="1">
    <source>
        <dbReference type="SAM" id="MobiDB-lite"/>
    </source>
</evidence>
<name>A0A4P6L1Q2_9BURK</name>
<keyword evidence="4" id="KW-1185">Reference proteome</keyword>
<accession>A0A4P6L1Q2</accession>
<dbReference type="Pfam" id="PF00535">
    <property type="entry name" value="Glycos_transf_2"/>
    <property type="match status" value="1"/>
</dbReference>
<dbReference type="Proteomes" id="UP000290637">
    <property type="component" value="Chromosome"/>
</dbReference>
<proteinExistence type="predicted"/>
<feature type="region of interest" description="Disordered" evidence="1">
    <location>
        <begin position="791"/>
        <end position="813"/>
    </location>
</feature>
<dbReference type="PANTHER" id="PTHR43179:SF7">
    <property type="entry name" value="RHAMNOSYLTRANSFERASE WBBL"/>
    <property type="match status" value="1"/>
</dbReference>
<dbReference type="AlphaFoldDB" id="A0A4P6L1Q2"/>
<dbReference type="KEGG" id="plue:EWM63_18960"/>
<dbReference type="SUPFAM" id="SSF53448">
    <property type="entry name" value="Nucleotide-diphospho-sugar transferases"/>
    <property type="match status" value="1"/>
</dbReference>
<evidence type="ECO:0000259" key="2">
    <source>
        <dbReference type="Pfam" id="PF00535"/>
    </source>
</evidence>
<protein>
    <submittedName>
        <fullName evidence="3">Glycosyltransferase</fullName>
    </submittedName>
</protein>
<evidence type="ECO:0000313" key="4">
    <source>
        <dbReference type="Proteomes" id="UP000290637"/>
    </source>
</evidence>
<dbReference type="GO" id="GO:0016740">
    <property type="term" value="F:transferase activity"/>
    <property type="evidence" value="ECO:0007669"/>
    <property type="project" value="UniProtKB-KW"/>
</dbReference>
<dbReference type="InterPro" id="IPR029044">
    <property type="entry name" value="Nucleotide-diphossugar_trans"/>
</dbReference>
<dbReference type="OrthoDB" id="9816564at2"/>
<dbReference type="InterPro" id="IPR001173">
    <property type="entry name" value="Glyco_trans_2-like"/>
</dbReference>
<organism evidence="3 4">
    <name type="scientific">Pseudoduganella lutea</name>
    <dbReference type="NCBI Taxonomy" id="321985"/>
    <lineage>
        <taxon>Bacteria</taxon>
        <taxon>Pseudomonadati</taxon>
        <taxon>Pseudomonadota</taxon>
        <taxon>Betaproteobacteria</taxon>
        <taxon>Burkholderiales</taxon>
        <taxon>Oxalobacteraceae</taxon>
        <taxon>Telluria group</taxon>
        <taxon>Pseudoduganella</taxon>
    </lineage>
</organism>
<keyword evidence="3" id="KW-0808">Transferase</keyword>
<dbReference type="EMBL" id="CP035913">
    <property type="protein sequence ID" value="QBE64812.1"/>
    <property type="molecule type" value="Genomic_DNA"/>
</dbReference>
<sequence length="813" mass="87556">MPLAGWRAGIPHQKRPDCFDYWRSMNTDLPVPEQISAMSGNGPWHGALEGMHDRLVFGWAFNSACPDARVVIELCLDGVPCACIAADAARTDLATTLSALAGRADVCHGFIADLNALAAHAHGILTARVANTDVVLPGSMDIAHIRKPPPAALNSVVGDGGLRLFGWAIDPSDPHRTRTVRAFLGHEMVAQAAANIVLPLSRAYVDGPHGFDLALPISLADGRTHTLRVVDDEGHALNGSPVIVCCMPAGLAALLPEDTDELTLRVAATYERMVPRSLPLSAWPEWSARFDHASSKDVPTSLAPLRLGILVTGTQDAAATARTAESLERQGRTTQLYSGLPFPSMLAEALAAGCEVITCIRAGDTLGQYALVHALAGFTSDDVEVVYTDSEHEGRPWFKPAWDPDYALGSDCALEFLLVRSSVARRLPPLANEAEFAWASLSEVWTRSDEAIVHVPRVLYQVNSPLTPGECANRAVAAARAIKAHEPAISLEELAGPLPGAFGAARRVRPALPADASDVVVSLIIPTRDRADLLKRCIDSIQRFTTWRRLEILIIDNGSTESSTHAYFADIATRGIRVLPMPGPFNYADLNNRAVTQASGEIIGLVNNDIEALHEGWLDEIIAQLMRPGVGAVGAKLLWPNGMVQHGGVVLGVGDVAGHFGNRLMDADWGDHGRNQLVQRVSACTAACLFLRKQDFIAVGGMDAHAFPVAFNDVDLCLKLRAAGKTIIWTPHAKLLHAESASRGHEDTPQKKARAQREIDMLRQRWGHVLSRDPAYHPAVNLDPNGHAFGGFALPPRSRRPRTNALPSIPELS</sequence>